<proteinExistence type="predicted"/>
<protein>
    <submittedName>
        <fullName evidence="1">Uncharacterized protein</fullName>
    </submittedName>
</protein>
<evidence type="ECO:0000313" key="1">
    <source>
        <dbReference type="EMBL" id="KAF7545570.1"/>
    </source>
</evidence>
<organism evidence="1 2">
    <name type="scientific">Cylindrodendrum hubeiense</name>
    <dbReference type="NCBI Taxonomy" id="595255"/>
    <lineage>
        <taxon>Eukaryota</taxon>
        <taxon>Fungi</taxon>
        <taxon>Dikarya</taxon>
        <taxon>Ascomycota</taxon>
        <taxon>Pezizomycotina</taxon>
        <taxon>Sordariomycetes</taxon>
        <taxon>Hypocreomycetidae</taxon>
        <taxon>Hypocreales</taxon>
        <taxon>Nectriaceae</taxon>
        <taxon>Cylindrodendrum</taxon>
    </lineage>
</organism>
<sequence length="179" mass="21234">MSNWYAPFDDVAAHDVDFGELPIDWHSDPEDLSNVQEFDAIDSGPFFMWFTAHMQTSVFETTYDRSDRNLWEFGYVFWDSIDTRVVDVSQSCEDARNNRPYFRRPEFEWTTGEVSRSIQQRGHIWLAGGAGYWPRYGFDFSRIDGLSEEKQQELIDRWQRDEEMRNSLKMIESNPGEDE</sequence>
<dbReference type="Proteomes" id="UP000722485">
    <property type="component" value="Unassembled WGS sequence"/>
</dbReference>
<keyword evidence="2" id="KW-1185">Reference proteome</keyword>
<gene>
    <name evidence="1" type="ORF">G7Z17_g9059</name>
</gene>
<reference evidence="1" key="1">
    <citation type="submission" date="2020-03" db="EMBL/GenBank/DDBJ databases">
        <title>Draft Genome Sequence of Cylindrodendrum hubeiense.</title>
        <authorList>
            <person name="Buettner E."/>
            <person name="Kellner H."/>
        </authorList>
    </citation>
    <scope>NUCLEOTIDE SEQUENCE</scope>
    <source>
        <strain evidence="1">IHI 201604</strain>
    </source>
</reference>
<accession>A0A9P5H9X7</accession>
<dbReference type="OrthoDB" id="5427059at2759"/>
<dbReference type="AlphaFoldDB" id="A0A9P5H9X7"/>
<dbReference type="EMBL" id="JAANBB010000247">
    <property type="protein sequence ID" value="KAF7545570.1"/>
    <property type="molecule type" value="Genomic_DNA"/>
</dbReference>
<evidence type="ECO:0000313" key="2">
    <source>
        <dbReference type="Proteomes" id="UP000722485"/>
    </source>
</evidence>
<name>A0A9P5H9X7_9HYPO</name>
<comment type="caution">
    <text evidence="1">The sequence shown here is derived from an EMBL/GenBank/DDBJ whole genome shotgun (WGS) entry which is preliminary data.</text>
</comment>